<evidence type="ECO:0000313" key="3">
    <source>
        <dbReference type="Proteomes" id="UP000680206"/>
    </source>
</evidence>
<organism evidence="2 3">
    <name type="scientific">Actinomadura violacea</name>
    <dbReference type="NCBI Taxonomy" id="2819934"/>
    <lineage>
        <taxon>Bacteria</taxon>
        <taxon>Bacillati</taxon>
        <taxon>Actinomycetota</taxon>
        <taxon>Actinomycetes</taxon>
        <taxon>Streptosporangiales</taxon>
        <taxon>Thermomonosporaceae</taxon>
        <taxon>Actinomadura</taxon>
    </lineage>
</organism>
<gene>
    <name evidence="2" type="ORF">J4709_45390</name>
</gene>
<evidence type="ECO:0008006" key="4">
    <source>
        <dbReference type="Google" id="ProtNLM"/>
    </source>
</evidence>
<name>A0ABS3S7G0_9ACTN</name>
<feature type="region of interest" description="Disordered" evidence="1">
    <location>
        <begin position="1"/>
        <end position="131"/>
    </location>
</feature>
<dbReference type="Proteomes" id="UP000680206">
    <property type="component" value="Unassembled WGS sequence"/>
</dbReference>
<keyword evidence="3" id="KW-1185">Reference proteome</keyword>
<protein>
    <recommendedName>
        <fullName evidence="4">Histidine kinase</fullName>
    </recommendedName>
</protein>
<accession>A0ABS3S7G0</accession>
<feature type="non-terminal residue" evidence="2">
    <location>
        <position position="1"/>
    </location>
</feature>
<dbReference type="EMBL" id="JAGEPF010000038">
    <property type="protein sequence ID" value="MBO2464826.1"/>
    <property type="molecule type" value="Genomic_DNA"/>
</dbReference>
<reference evidence="2 3" key="1">
    <citation type="submission" date="2021-03" db="EMBL/GenBank/DDBJ databases">
        <title>Actinomadura violae sp. nov., isolated from lichen in Thailand.</title>
        <authorList>
            <person name="Kanchanasin P."/>
            <person name="Saeng-In P."/>
            <person name="Phongsopitanun W."/>
            <person name="Yuki M."/>
            <person name="Kudo T."/>
            <person name="Ohkuma M."/>
            <person name="Tanasupawat S."/>
        </authorList>
    </citation>
    <scope>NUCLEOTIDE SEQUENCE [LARGE SCALE GENOMIC DNA]</scope>
    <source>
        <strain evidence="2 3">LCR2-06</strain>
    </source>
</reference>
<evidence type="ECO:0000313" key="2">
    <source>
        <dbReference type="EMBL" id="MBO2464826.1"/>
    </source>
</evidence>
<proteinExistence type="predicted"/>
<comment type="caution">
    <text evidence="2">The sequence shown here is derived from an EMBL/GenBank/DDBJ whole genome shotgun (WGS) entry which is preliminary data.</text>
</comment>
<sequence length="131" mass="13489">AYAAPGGPSAEPFAGTPGQDAPLPPMPPAGPAGPSGEGAGAAPAESSEVTGRLPRRVRQRNMAPQLRARPAPGPADPGDPGATWGDGPAEEYDEPSPEVSRDLMSSLQSGWLRGRDDDPDDRDPRDEWGQG</sequence>
<feature type="compositionally biased region" description="Pro residues" evidence="1">
    <location>
        <begin position="22"/>
        <end position="31"/>
    </location>
</feature>
<feature type="compositionally biased region" description="Low complexity" evidence="1">
    <location>
        <begin position="78"/>
        <end position="87"/>
    </location>
</feature>
<evidence type="ECO:0000256" key="1">
    <source>
        <dbReference type="SAM" id="MobiDB-lite"/>
    </source>
</evidence>
<feature type="compositionally biased region" description="Basic and acidic residues" evidence="1">
    <location>
        <begin position="122"/>
        <end position="131"/>
    </location>
</feature>